<sequence>MFLLQILIAIFTFIRCVCAEFGTTETRTSISVDTGAGLIFGIDKSSGDINSLKYNGTEYQGTGNDSRINSGLGASDFKIDFIDAYIVITAKSSKLPITQYYIAKEGDASIYMATTNDAEVREVIPEQGIDTPELRFTARFRAKEMSQLDLDQPGIISDCDFFEGKDVFMCGLNRTASRFYTAKRVIDNGVGCVSGPKAQACLIVPQVAFETSSGGPFMREPISEVTLTERNLFWYMHSDHVRTEESRTGLKGPYALTFTAAGAKAPETFNTDFLDSLKFNRHVTKKERGSVTGEAVDIPGQFETVLHWFNKDAQYWAKATNENYTSPMMKPGTYTMNMYRREFLVNTVSVEVSAGKTTTADIAPKAEPPFVWRIGEFDGQPFELQNGDKITRMHPADSRMQSWGGNFTIGNETAKDFPMALWRNRNSTEPVMIDFNLNKEEVKKHVLRIGTTLAYKDGRPSVKIGDWTGKDHGAPKVIGFSGLTHGAYRGFGDLYTWDVPASAFTEGTNTLTLGVHGNDEGDWLSASYIVDALELQV</sequence>
<dbReference type="GO" id="GO:0030246">
    <property type="term" value="F:carbohydrate binding"/>
    <property type="evidence" value="ECO:0007669"/>
    <property type="project" value="InterPro"/>
</dbReference>
<keyword evidence="10" id="KW-0961">Cell wall biogenesis/degradation</keyword>
<dbReference type="Pfam" id="PF09284">
    <property type="entry name" value="RhgB_N"/>
    <property type="match status" value="1"/>
</dbReference>
<dbReference type="GO" id="GO:0102210">
    <property type="term" value="F:rhamnogalacturonan endolyase activity"/>
    <property type="evidence" value="ECO:0007669"/>
    <property type="project" value="UniProtKB-EC"/>
</dbReference>
<feature type="domain" description="Rhamnogalacturonan lyase" evidence="15">
    <location>
        <begin position="288"/>
        <end position="359"/>
    </location>
</feature>
<evidence type="ECO:0000259" key="14">
    <source>
        <dbReference type="Pfam" id="PF14683"/>
    </source>
</evidence>
<evidence type="ECO:0000256" key="3">
    <source>
        <dbReference type="ARBA" id="ARBA00010418"/>
    </source>
</evidence>
<feature type="chain" id="PRO_5025524177" description="rhamnogalacturonan endolyase" evidence="12">
    <location>
        <begin position="20"/>
        <end position="537"/>
    </location>
</feature>
<dbReference type="Pfam" id="PF14686">
    <property type="entry name" value="fn3_3"/>
    <property type="match status" value="1"/>
</dbReference>
<reference evidence="16" key="1">
    <citation type="submission" date="2020-01" db="EMBL/GenBank/DDBJ databases">
        <authorList>
            <consortium name="DOE Joint Genome Institute"/>
            <person name="Haridas S."/>
            <person name="Albert R."/>
            <person name="Binder M."/>
            <person name="Bloem J."/>
            <person name="Labutti K."/>
            <person name="Salamov A."/>
            <person name="Andreopoulos B."/>
            <person name="Baker S.E."/>
            <person name="Barry K."/>
            <person name="Bills G."/>
            <person name="Bluhm B.H."/>
            <person name="Cannon C."/>
            <person name="Castanera R."/>
            <person name="Culley D.E."/>
            <person name="Daum C."/>
            <person name="Ezra D."/>
            <person name="Gonzalez J.B."/>
            <person name="Henrissat B."/>
            <person name="Kuo A."/>
            <person name="Liang C."/>
            <person name="Lipzen A."/>
            <person name="Lutzoni F."/>
            <person name="Magnuson J."/>
            <person name="Mondo S."/>
            <person name="Nolan M."/>
            <person name="Ohm R."/>
            <person name="Pangilinan J."/>
            <person name="Park H.-J."/>
            <person name="Ramirez L."/>
            <person name="Alfaro M."/>
            <person name="Sun H."/>
            <person name="Tritt A."/>
            <person name="Yoshinaga Y."/>
            <person name="Zwiers L.-H."/>
            <person name="Turgeon B.G."/>
            <person name="Goodwin S.B."/>
            <person name="Spatafora J.W."/>
            <person name="Crous P.W."/>
            <person name="Grigoriev I.V."/>
        </authorList>
    </citation>
    <scope>NUCLEOTIDE SEQUENCE</scope>
    <source>
        <strain evidence="16">IPT5</strain>
    </source>
</reference>
<evidence type="ECO:0000259" key="15">
    <source>
        <dbReference type="Pfam" id="PF14686"/>
    </source>
</evidence>
<accession>A0A6A7B253</accession>
<evidence type="ECO:0000256" key="5">
    <source>
        <dbReference type="ARBA" id="ARBA00022525"/>
    </source>
</evidence>
<comment type="subcellular location">
    <subcellularLocation>
        <location evidence="2">Secreted</location>
    </subcellularLocation>
</comment>
<dbReference type="SUPFAM" id="SSF49785">
    <property type="entry name" value="Galactose-binding domain-like"/>
    <property type="match status" value="1"/>
</dbReference>
<dbReference type="GO" id="GO:0071555">
    <property type="term" value="P:cell wall organization"/>
    <property type="evidence" value="ECO:0007669"/>
    <property type="project" value="UniProtKB-KW"/>
</dbReference>
<evidence type="ECO:0000313" key="16">
    <source>
        <dbReference type="EMBL" id="KAF2849472.1"/>
    </source>
</evidence>
<keyword evidence="5" id="KW-0964">Secreted</keyword>
<feature type="domain" description="Rhamnogalacturonase B N-terminal" evidence="13">
    <location>
        <begin position="21"/>
        <end position="279"/>
    </location>
</feature>
<keyword evidence="17" id="KW-1185">Reference proteome</keyword>
<dbReference type="EMBL" id="MU006311">
    <property type="protein sequence ID" value="KAF2849472.1"/>
    <property type="molecule type" value="Genomic_DNA"/>
</dbReference>
<comment type="similarity">
    <text evidence="3">Belongs to the polysaccharide lyase 4 family.</text>
</comment>
<proteinExistence type="inferred from homology"/>
<keyword evidence="9" id="KW-0119">Carbohydrate metabolism</keyword>
<evidence type="ECO:0000256" key="11">
    <source>
        <dbReference type="ARBA" id="ARBA00023326"/>
    </source>
</evidence>
<evidence type="ECO:0000256" key="10">
    <source>
        <dbReference type="ARBA" id="ARBA00023316"/>
    </source>
</evidence>
<organism evidence="16 17">
    <name type="scientific">Plenodomus tracheiphilus IPT5</name>
    <dbReference type="NCBI Taxonomy" id="1408161"/>
    <lineage>
        <taxon>Eukaryota</taxon>
        <taxon>Fungi</taxon>
        <taxon>Dikarya</taxon>
        <taxon>Ascomycota</taxon>
        <taxon>Pezizomycotina</taxon>
        <taxon>Dothideomycetes</taxon>
        <taxon>Pleosporomycetidae</taxon>
        <taxon>Pleosporales</taxon>
        <taxon>Pleosporineae</taxon>
        <taxon>Leptosphaeriaceae</taxon>
        <taxon>Plenodomus</taxon>
    </lineage>
</organism>
<comment type="catalytic activity">
    <reaction evidence="1">
        <text>Endotype eliminative cleavage of L-alpha-rhamnopyranosyl-(1-&gt;4)-alpha-D-galactopyranosyluronic acid bonds of rhamnogalacturonan I domains in ramified hairy regions of pectin leaving L-rhamnopyranose at the reducing end and 4-deoxy-4,5-unsaturated D-galactopyranosyluronic acid at the non-reducing end.</text>
        <dbReference type="EC" id="4.2.2.23"/>
    </reaction>
</comment>
<feature type="domain" description="Rhamnogalacturonan lyase" evidence="14">
    <location>
        <begin position="371"/>
        <end position="535"/>
    </location>
</feature>
<evidence type="ECO:0000256" key="7">
    <source>
        <dbReference type="ARBA" id="ARBA00023157"/>
    </source>
</evidence>
<evidence type="ECO:0000256" key="1">
    <source>
        <dbReference type="ARBA" id="ARBA00001324"/>
    </source>
</evidence>
<dbReference type="InterPro" id="IPR014718">
    <property type="entry name" value="GH-type_carb-bd"/>
</dbReference>
<dbReference type="SUPFAM" id="SSF49452">
    <property type="entry name" value="Starch-binding domain-like"/>
    <property type="match status" value="1"/>
</dbReference>
<dbReference type="InterPro" id="IPR013784">
    <property type="entry name" value="Carb-bd-like_fold"/>
</dbReference>
<dbReference type="Gene3D" id="2.70.98.10">
    <property type="match status" value="1"/>
</dbReference>
<evidence type="ECO:0000256" key="6">
    <source>
        <dbReference type="ARBA" id="ARBA00022729"/>
    </source>
</evidence>
<dbReference type="InterPro" id="IPR016590">
    <property type="entry name" value="Rhamnogalacturonase_B"/>
</dbReference>
<evidence type="ECO:0000256" key="12">
    <source>
        <dbReference type="SAM" id="SignalP"/>
    </source>
</evidence>
<dbReference type="PANTHER" id="PTHR36574:SF1">
    <property type="entry name" value="RHAMNOGALACTURONATE LYASE-RELATED"/>
    <property type="match status" value="1"/>
</dbReference>
<dbReference type="AlphaFoldDB" id="A0A6A7B253"/>
<evidence type="ECO:0000256" key="4">
    <source>
        <dbReference type="ARBA" id="ARBA00012437"/>
    </source>
</evidence>
<keyword evidence="7" id="KW-1015">Disulfide bond</keyword>
<dbReference type="GO" id="GO:0045490">
    <property type="term" value="P:pectin catabolic process"/>
    <property type="evidence" value="ECO:0007669"/>
    <property type="project" value="TreeGrafter"/>
</dbReference>
<dbReference type="CDD" id="cd10317">
    <property type="entry name" value="RGL4_C"/>
    <property type="match status" value="1"/>
</dbReference>
<evidence type="ECO:0000256" key="2">
    <source>
        <dbReference type="ARBA" id="ARBA00004613"/>
    </source>
</evidence>
<protein>
    <recommendedName>
        <fullName evidence="4">rhamnogalacturonan endolyase</fullName>
        <ecNumber evidence="4">4.2.2.23</ecNumber>
    </recommendedName>
</protein>
<dbReference type="Gene3D" id="2.60.40.1120">
    <property type="entry name" value="Carboxypeptidase-like, regulatory domain"/>
    <property type="match status" value="1"/>
</dbReference>
<feature type="signal peptide" evidence="12">
    <location>
        <begin position="1"/>
        <end position="19"/>
    </location>
</feature>
<dbReference type="Pfam" id="PF14683">
    <property type="entry name" value="CBM-like"/>
    <property type="match status" value="1"/>
</dbReference>
<dbReference type="InterPro" id="IPR029413">
    <property type="entry name" value="RG-lyase_II"/>
</dbReference>
<keyword evidence="8 16" id="KW-0456">Lyase</keyword>
<dbReference type="SUPFAM" id="SSF74650">
    <property type="entry name" value="Galactose mutarotase-like"/>
    <property type="match status" value="1"/>
</dbReference>
<dbReference type="Proteomes" id="UP000799423">
    <property type="component" value="Unassembled WGS sequence"/>
</dbReference>
<evidence type="ECO:0000256" key="9">
    <source>
        <dbReference type="ARBA" id="ARBA00023277"/>
    </source>
</evidence>
<evidence type="ECO:0000256" key="8">
    <source>
        <dbReference type="ARBA" id="ARBA00023239"/>
    </source>
</evidence>
<dbReference type="Gene3D" id="2.60.120.260">
    <property type="entry name" value="Galactose-binding domain-like"/>
    <property type="match status" value="1"/>
</dbReference>
<dbReference type="PANTHER" id="PTHR36574">
    <property type="entry name" value="RHAMNOGALACTURONATE LYASE-RELATED"/>
    <property type="match status" value="1"/>
</dbReference>
<dbReference type="OrthoDB" id="114708at2759"/>
<dbReference type="InterPro" id="IPR011013">
    <property type="entry name" value="Gal_mutarotase_sf_dom"/>
</dbReference>
<dbReference type="GO" id="GO:0005576">
    <property type="term" value="C:extracellular region"/>
    <property type="evidence" value="ECO:0007669"/>
    <property type="project" value="UniProtKB-SubCell"/>
</dbReference>
<evidence type="ECO:0000313" key="17">
    <source>
        <dbReference type="Proteomes" id="UP000799423"/>
    </source>
</evidence>
<dbReference type="InterPro" id="IPR015364">
    <property type="entry name" value="RhgB_N"/>
</dbReference>
<dbReference type="InterPro" id="IPR029411">
    <property type="entry name" value="RG-lyase_III"/>
</dbReference>
<gene>
    <name evidence="16" type="ORF">T440DRAFT_399058</name>
</gene>
<dbReference type="InterPro" id="IPR008979">
    <property type="entry name" value="Galactose-bd-like_sf"/>
</dbReference>
<dbReference type="EC" id="4.2.2.23" evidence="4"/>
<keyword evidence="11" id="KW-0624">Polysaccharide degradation</keyword>
<keyword evidence="6 12" id="KW-0732">Signal</keyword>
<name>A0A6A7B253_9PLEO</name>
<evidence type="ECO:0000259" key="13">
    <source>
        <dbReference type="Pfam" id="PF09284"/>
    </source>
</evidence>